<reference evidence="1" key="1">
    <citation type="submission" date="2020-04" db="EMBL/GenBank/DDBJ databases">
        <authorList>
            <person name="Chiriac C."/>
            <person name="Salcher M."/>
            <person name="Ghai R."/>
            <person name="Kavagutti S V."/>
        </authorList>
    </citation>
    <scope>NUCLEOTIDE SEQUENCE</scope>
</reference>
<sequence length="205" mass="23050">MAATNSKTGIANLALIHLGQPTINNIDTPGNSHGASTMALVYDDARQMTLRAGAWRFALRRDRISRDSATPTHSWAYQFTLPTNCMLLHQVGEDSEPLEVNESYKIEGRKIITDEEGPLAIVYVDDISDVSQFPSDFKFAMAAYLAHLGAPDILKSSEKAAEMLKLYEYYMEMAANNNALENPPRKRSRSRWLQAQRNLGPRRIY</sequence>
<name>A0A6J5LV06_9CAUD</name>
<accession>A0A6J5LV06</accession>
<proteinExistence type="predicted"/>
<protein>
    <submittedName>
        <fullName evidence="1">Uncharacterized protein</fullName>
    </submittedName>
</protein>
<gene>
    <name evidence="1" type="ORF">UFOVP315_3</name>
</gene>
<evidence type="ECO:0000313" key="1">
    <source>
        <dbReference type="EMBL" id="CAB4136923.1"/>
    </source>
</evidence>
<organism evidence="1">
    <name type="scientific">uncultured Caudovirales phage</name>
    <dbReference type="NCBI Taxonomy" id="2100421"/>
    <lineage>
        <taxon>Viruses</taxon>
        <taxon>Duplodnaviria</taxon>
        <taxon>Heunggongvirae</taxon>
        <taxon>Uroviricota</taxon>
        <taxon>Caudoviricetes</taxon>
        <taxon>Peduoviridae</taxon>
        <taxon>Maltschvirus</taxon>
        <taxon>Maltschvirus maltsch</taxon>
    </lineage>
</organism>
<dbReference type="EMBL" id="LR796327">
    <property type="protein sequence ID" value="CAB4136923.1"/>
    <property type="molecule type" value="Genomic_DNA"/>
</dbReference>